<dbReference type="SMART" id="SM00248">
    <property type="entry name" value="ANK"/>
    <property type="match status" value="6"/>
</dbReference>
<evidence type="ECO:0008006" key="6">
    <source>
        <dbReference type="Google" id="ProtNLM"/>
    </source>
</evidence>
<feature type="repeat" description="ANK" evidence="3">
    <location>
        <begin position="38"/>
        <end position="70"/>
    </location>
</feature>
<proteinExistence type="predicted"/>
<dbReference type="GO" id="GO:0005737">
    <property type="term" value="C:cytoplasm"/>
    <property type="evidence" value="ECO:0007669"/>
    <property type="project" value="TreeGrafter"/>
</dbReference>
<accession>A0A8S1J1Q6</accession>
<sequence>MDPLPAWQAIFWAIHQGDLPALAGLLNNGADPDARDPHGNTPLIKAARAGLHSAVGLLCGRGADTNAQNNAGLAALHEASRNGHGEAIRALLGQGAQADARSGAGETPLGLAVGGGHAGAVAVLLQGGADPEARMPDDGSTALILATRLARDDVIRALLAGAADVTDLSAADQTELQAASTGTRSPAVLELLSGAGAQIDLGSAVLMGKRGGADAVTQGGAEQPCVEGARKGSWAAGGVRWRLSVPGLWEGQWLRGAVL</sequence>
<keyword evidence="1" id="KW-0677">Repeat</keyword>
<dbReference type="OrthoDB" id="498523at2759"/>
<organism evidence="4 5">
    <name type="scientific">Ostreobium quekettii</name>
    <dbReference type="NCBI Taxonomy" id="121088"/>
    <lineage>
        <taxon>Eukaryota</taxon>
        <taxon>Viridiplantae</taxon>
        <taxon>Chlorophyta</taxon>
        <taxon>core chlorophytes</taxon>
        <taxon>Ulvophyceae</taxon>
        <taxon>TCBD clade</taxon>
        <taxon>Bryopsidales</taxon>
        <taxon>Ostreobineae</taxon>
        <taxon>Ostreobiaceae</taxon>
        <taxon>Ostreobium</taxon>
    </lineage>
</organism>
<feature type="repeat" description="ANK" evidence="3">
    <location>
        <begin position="71"/>
        <end position="103"/>
    </location>
</feature>
<keyword evidence="2 3" id="KW-0040">ANK repeat</keyword>
<dbReference type="PROSITE" id="PS50297">
    <property type="entry name" value="ANK_REP_REGION"/>
    <property type="match status" value="3"/>
</dbReference>
<dbReference type="Gene3D" id="1.25.40.20">
    <property type="entry name" value="Ankyrin repeat-containing domain"/>
    <property type="match status" value="2"/>
</dbReference>
<evidence type="ECO:0000313" key="4">
    <source>
        <dbReference type="EMBL" id="CAD7701453.1"/>
    </source>
</evidence>
<evidence type="ECO:0000256" key="1">
    <source>
        <dbReference type="ARBA" id="ARBA00022737"/>
    </source>
</evidence>
<feature type="repeat" description="ANK" evidence="3">
    <location>
        <begin position="104"/>
        <end position="136"/>
    </location>
</feature>
<feature type="repeat" description="ANK" evidence="3">
    <location>
        <begin position="138"/>
        <end position="170"/>
    </location>
</feature>
<dbReference type="InterPro" id="IPR036770">
    <property type="entry name" value="Ankyrin_rpt-contain_sf"/>
</dbReference>
<gene>
    <name evidence="4" type="ORF">OSTQU699_LOCUS6812</name>
</gene>
<keyword evidence="5" id="KW-1185">Reference proteome</keyword>
<dbReference type="InterPro" id="IPR002110">
    <property type="entry name" value="Ankyrin_rpt"/>
</dbReference>
<evidence type="ECO:0000313" key="5">
    <source>
        <dbReference type="Proteomes" id="UP000708148"/>
    </source>
</evidence>
<dbReference type="EMBL" id="CAJHUC010001541">
    <property type="protein sequence ID" value="CAD7701453.1"/>
    <property type="molecule type" value="Genomic_DNA"/>
</dbReference>
<comment type="caution">
    <text evidence="4">The sequence shown here is derived from an EMBL/GenBank/DDBJ whole genome shotgun (WGS) entry which is preliminary data.</text>
</comment>
<dbReference type="Pfam" id="PF00023">
    <property type="entry name" value="Ank"/>
    <property type="match status" value="2"/>
</dbReference>
<dbReference type="Pfam" id="PF12796">
    <property type="entry name" value="Ank_2"/>
    <property type="match status" value="1"/>
</dbReference>
<reference evidence="4" key="1">
    <citation type="submission" date="2020-12" db="EMBL/GenBank/DDBJ databases">
        <authorList>
            <person name="Iha C."/>
        </authorList>
    </citation>
    <scope>NUCLEOTIDE SEQUENCE</scope>
</reference>
<dbReference type="AlphaFoldDB" id="A0A8S1J1Q6"/>
<dbReference type="SUPFAM" id="SSF48403">
    <property type="entry name" value="Ankyrin repeat"/>
    <property type="match status" value="1"/>
</dbReference>
<dbReference type="PANTHER" id="PTHR24198:SF165">
    <property type="entry name" value="ANKYRIN REPEAT-CONTAINING PROTEIN-RELATED"/>
    <property type="match status" value="1"/>
</dbReference>
<evidence type="ECO:0000256" key="2">
    <source>
        <dbReference type="ARBA" id="ARBA00023043"/>
    </source>
</evidence>
<evidence type="ECO:0000256" key="3">
    <source>
        <dbReference type="PROSITE-ProRule" id="PRU00023"/>
    </source>
</evidence>
<dbReference type="Proteomes" id="UP000708148">
    <property type="component" value="Unassembled WGS sequence"/>
</dbReference>
<dbReference type="PANTHER" id="PTHR24198">
    <property type="entry name" value="ANKYRIN REPEAT AND PROTEIN KINASE DOMAIN-CONTAINING PROTEIN"/>
    <property type="match status" value="1"/>
</dbReference>
<protein>
    <recommendedName>
        <fullName evidence="6">Ankyrin repeat protein</fullName>
    </recommendedName>
</protein>
<dbReference type="PROSITE" id="PS50088">
    <property type="entry name" value="ANK_REPEAT"/>
    <property type="match status" value="4"/>
</dbReference>
<name>A0A8S1J1Q6_9CHLO</name>